<protein>
    <submittedName>
        <fullName evidence="1">Uncharacterized protein</fullName>
    </submittedName>
</protein>
<comment type="caution">
    <text evidence="1">The sequence shown here is derived from an EMBL/GenBank/DDBJ whole genome shotgun (WGS) entry which is preliminary data.</text>
</comment>
<accession>A0ACC1MVZ6</accession>
<proteinExistence type="predicted"/>
<dbReference type="Proteomes" id="UP001143910">
    <property type="component" value="Unassembled WGS sequence"/>
</dbReference>
<keyword evidence="2" id="KW-1185">Reference proteome</keyword>
<evidence type="ECO:0000313" key="2">
    <source>
        <dbReference type="Proteomes" id="UP001143910"/>
    </source>
</evidence>
<name>A0ACC1MVZ6_9HYPO</name>
<evidence type="ECO:0000313" key="1">
    <source>
        <dbReference type="EMBL" id="KAJ2971175.1"/>
    </source>
</evidence>
<dbReference type="EMBL" id="JANJQO010001391">
    <property type="protein sequence ID" value="KAJ2971175.1"/>
    <property type="molecule type" value="Genomic_DNA"/>
</dbReference>
<sequence length="178" mass="19302">MSSTSTTTTPKPLPMPRLVRNGYDAQGLSVFTHDAPLTTYTPFGPQGSAFAIFDRRDTVPVNNLDMTPDFGEALPRCPPAGVLFCITDIKPQARVPMHRTVSLDYFCILSGEIVLILDSGEEKTLKAGDFAVQQGANHSWFNASGEVCRILCSVVGAEKVRLADGQVLEETAFRGLPK</sequence>
<organism evidence="1 2">
    <name type="scientific">Zarea fungicola</name>
    <dbReference type="NCBI Taxonomy" id="93591"/>
    <lineage>
        <taxon>Eukaryota</taxon>
        <taxon>Fungi</taxon>
        <taxon>Dikarya</taxon>
        <taxon>Ascomycota</taxon>
        <taxon>Pezizomycotina</taxon>
        <taxon>Sordariomycetes</taxon>
        <taxon>Hypocreomycetidae</taxon>
        <taxon>Hypocreales</taxon>
        <taxon>Cordycipitaceae</taxon>
        <taxon>Zarea</taxon>
    </lineage>
</organism>
<gene>
    <name evidence="1" type="ORF">NQ176_g7824</name>
</gene>
<reference evidence="1" key="1">
    <citation type="submission" date="2022-08" db="EMBL/GenBank/DDBJ databases">
        <title>Genome Sequence of Lecanicillium fungicola.</title>
        <authorList>
            <person name="Buettner E."/>
        </authorList>
    </citation>
    <scope>NUCLEOTIDE SEQUENCE</scope>
    <source>
        <strain evidence="1">Babe33</strain>
    </source>
</reference>